<protein>
    <submittedName>
        <fullName evidence="2">ABC-2 transporter permease</fullName>
    </submittedName>
</protein>
<proteinExistence type="predicted"/>
<evidence type="ECO:0000256" key="1">
    <source>
        <dbReference type="SAM" id="Phobius"/>
    </source>
</evidence>
<gene>
    <name evidence="2" type="ORF">HGO97_021640</name>
</gene>
<dbReference type="RefSeq" id="WP_216245156.1">
    <property type="nucleotide sequence ID" value="NZ_JABACJ020000034.1"/>
</dbReference>
<dbReference type="Proteomes" id="UP000723714">
    <property type="component" value="Unassembled WGS sequence"/>
</dbReference>
<dbReference type="EMBL" id="JABACJ020000034">
    <property type="protein sequence ID" value="MBU3878411.1"/>
    <property type="molecule type" value="Genomic_DNA"/>
</dbReference>
<name>A0ABS6DBC1_9FIRM</name>
<feature type="transmembrane region" description="Helical" evidence="1">
    <location>
        <begin position="148"/>
        <end position="169"/>
    </location>
</feature>
<accession>A0ABS6DBC1</accession>
<feature type="transmembrane region" description="Helical" evidence="1">
    <location>
        <begin position="189"/>
        <end position="209"/>
    </location>
</feature>
<evidence type="ECO:0000313" key="3">
    <source>
        <dbReference type="Proteomes" id="UP000723714"/>
    </source>
</evidence>
<feature type="transmembrane region" description="Helical" evidence="1">
    <location>
        <begin position="92"/>
        <end position="113"/>
    </location>
</feature>
<comment type="caution">
    <text evidence="2">The sequence shown here is derived from an EMBL/GenBank/DDBJ whole genome shotgun (WGS) entry which is preliminary data.</text>
</comment>
<evidence type="ECO:0000313" key="2">
    <source>
        <dbReference type="EMBL" id="MBU3878411.1"/>
    </source>
</evidence>
<reference evidence="2 3" key="1">
    <citation type="submission" date="2021-06" db="EMBL/GenBank/DDBJ databases">
        <title>Faecalicatena sp. nov. isolated from porcine feces.</title>
        <authorList>
            <person name="Oh B.S."/>
            <person name="Lee J.H."/>
        </authorList>
    </citation>
    <scope>NUCLEOTIDE SEQUENCE [LARGE SCALE GENOMIC DNA]</scope>
    <source>
        <strain evidence="2 3">AGMB00832</strain>
    </source>
</reference>
<organism evidence="2 3">
    <name type="scientific">Faecalicatena faecalis</name>
    <dbReference type="NCBI Taxonomy" id="2726362"/>
    <lineage>
        <taxon>Bacteria</taxon>
        <taxon>Bacillati</taxon>
        <taxon>Bacillota</taxon>
        <taxon>Clostridia</taxon>
        <taxon>Lachnospirales</taxon>
        <taxon>Lachnospiraceae</taxon>
        <taxon>Faecalicatena</taxon>
    </lineage>
</organism>
<dbReference type="InterPro" id="IPR025699">
    <property type="entry name" value="ABC2_memb-like"/>
</dbReference>
<keyword evidence="1" id="KW-1133">Transmembrane helix</keyword>
<feature type="transmembrane region" description="Helical" evidence="1">
    <location>
        <begin position="19"/>
        <end position="35"/>
    </location>
</feature>
<keyword evidence="1" id="KW-0812">Transmembrane</keyword>
<sequence>MSGLIQRDLLLYFRKNPKILYVFEAVYFLFFLFIMKNKYGPLTYLLLCTPIDMSGLPATLKEMDTSYKGMMTARLLPYSKKDLVKGRFYSAFSYHIFSLAEMLLFTICHYLIWKAFSLEIYFLLFLGGWLIGILLTAVNLLASFLSGLNATMIFYMISAIGLVGGYLLFLFSDKSYDFLNQLISTNRVLLFLLGIFVNILIVLVCYFISLKHFEKSS</sequence>
<keyword evidence="3" id="KW-1185">Reference proteome</keyword>
<feature type="transmembrane region" description="Helical" evidence="1">
    <location>
        <begin position="120"/>
        <end position="142"/>
    </location>
</feature>
<keyword evidence="1" id="KW-0472">Membrane</keyword>
<dbReference type="Pfam" id="PF13346">
    <property type="entry name" value="ABC2_membrane_5"/>
    <property type="match status" value="1"/>
</dbReference>